<dbReference type="EMBL" id="JAEDXG010000082">
    <property type="protein sequence ID" value="MBH9702597.1"/>
    <property type="molecule type" value="Genomic_DNA"/>
</dbReference>
<evidence type="ECO:0000313" key="2">
    <source>
        <dbReference type="Proteomes" id="UP000645612"/>
    </source>
</evidence>
<sequence>MFDDIPELTFAYWSGREHADSRWRTSQSYGVPLLSVTRVKQIITEKAKKAAEYQPCHCYWLLIVVDFMDPAQDQDIRWFTDATVDTSAFERILLYKPAFREVVEVPIQRGGLA</sequence>
<organism evidence="1 2">
    <name type="scientific">Burkholderia cepacia</name>
    <name type="common">Pseudomonas cepacia</name>
    <dbReference type="NCBI Taxonomy" id="292"/>
    <lineage>
        <taxon>Bacteria</taxon>
        <taxon>Pseudomonadati</taxon>
        <taxon>Pseudomonadota</taxon>
        <taxon>Betaproteobacteria</taxon>
        <taxon>Burkholderiales</taxon>
        <taxon>Burkholderiaceae</taxon>
        <taxon>Burkholderia</taxon>
        <taxon>Burkholderia cepacia complex</taxon>
    </lineage>
</organism>
<name>A0A8I1DSZ6_BURCE</name>
<accession>A0A8I1DSZ6</accession>
<protein>
    <submittedName>
        <fullName evidence="1">Uncharacterized protein</fullName>
    </submittedName>
</protein>
<dbReference type="Proteomes" id="UP000645612">
    <property type="component" value="Unassembled WGS sequence"/>
</dbReference>
<proteinExistence type="predicted"/>
<dbReference type="AlphaFoldDB" id="A0A8I1DSZ6"/>
<gene>
    <name evidence="1" type="ORF">JAO13_39850</name>
</gene>
<evidence type="ECO:0000313" key="1">
    <source>
        <dbReference type="EMBL" id="MBH9702597.1"/>
    </source>
</evidence>
<reference evidence="1" key="1">
    <citation type="submission" date="2020-12" db="EMBL/GenBank/DDBJ databases">
        <title>Burkholderia cepacia complex in Mexico.</title>
        <authorList>
            <person name="Estrada P."/>
        </authorList>
    </citation>
    <scope>NUCLEOTIDE SEQUENCE</scope>
    <source>
        <strain evidence="1">871</strain>
    </source>
</reference>
<comment type="caution">
    <text evidence="1">The sequence shown here is derived from an EMBL/GenBank/DDBJ whole genome shotgun (WGS) entry which is preliminary data.</text>
</comment>